<dbReference type="EMBL" id="UINC01183595">
    <property type="protein sequence ID" value="SVD94425.1"/>
    <property type="molecule type" value="Genomic_DNA"/>
</dbReference>
<reference evidence="9" key="1">
    <citation type="submission" date="2018-05" db="EMBL/GenBank/DDBJ databases">
        <authorList>
            <person name="Lanie J.A."/>
            <person name="Ng W.-L."/>
            <person name="Kazmierczak K.M."/>
            <person name="Andrzejewski T.M."/>
            <person name="Davidsen T.M."/>
            <person name="Wayne K.J."/>
            <person name="Tettelin H."/>
            <person name="Glass J.I."/>
            <person name="Rusch D."/>
            <person name="Podicherti R."/>
            <person name="Tsui H.-C.T."/>
            <person name="Winkler M.E."/>
        </authorList>
    </citation>
    <scope>NUCLEOTIDE SEQUENCE</scope>
</reference>
<feature type="non-terminal residue" evidence="9">
    <location>
        <position position="1"/>
    </location>
</feature>
<dbReference type="SUPFAM" id="SSF140990">
    <property type="entry name" value="FtsH protease domain-like"/>
    <property type="match status" value="1"/>
</dbReference>
<evidence type="ECO:0000256" key="1">
    <source>
        <dbReference type="ARBA" id="ARBA00001947"/>
    </source>
</evidence>
<dbReference type="Pfam" id="PF01434">
    <property type="entry name" value="Peptidase_M41"/>
    <property type="match status" value="1"/>
</dbReference>
<dbReference type="InterPro" id="IPR000642">
    <property type="entry name" value="Peptidase_M41"/>
</dbReference>
<name>A0A382ZH74_9ZZZZ</name>
<dbReference type="GO" id="GO:0005524">
    <property type="term" value="F:ATP binding"/>
    <property type="evidence" value="ECO:0007669"/>
    <property type="project" value="UniProtKB-KW"/>
</dbReference>
<evidence type="ECO:0000259" key="8">
    <source>
        <dbReference type="Pfam" id="PF01434"/>
    </source>
</evidence>
<keyword evidence="6" id="KW-0482">Metalloprotease</keyword>
<feature type="domain" description="Peptidase M41" evidence="8">
    <location>
        <begin position="1"/>
        <end position="79"/>
    </location>
</feature>
<dbReference type="GO" id="GO:0006508">
    <property type="term" value="P:proteolysis"/>
    <property type="evidence" value="ECO:0007669"/>
    <property type="project" value="InterPro"/>
</dbReference>
<keyword evidence="3" id="KW-0547">Nucleotide-binding</keyword>
<dbReference type="InterPro" id="IPR037219">
    <property type="entry name" value="Peptidase_M41-like"/>
</dbReference>
<proteinExistence type="predicted"/>
<protein>
    <recommendedName>
        <fullName evidence="8">Peptidase M41 domain-containing protein</fullName>
    </recommendedName>
</protein>
<evidence type="ECO:0000256" key="7">
    <source>
        <dbReference type="SAM" id="MobiDB-lite"/>
    </source>
</evidence>
<keyword evidence="6" id="KW-0378">Hydrolase</keyword>
<keyword evidence="2" id="KW-0479">Metal-binding</keyword>
<keyword evidence="5" id="KW-0067">ATP-binding</keyword>
<dbReference type="PANTHER" id="PTHR43655:SF2">
    <property type="entry name" value="AFG3 LIKE MATRIX AAA PEPTIDASE SUBUNIT 2, ISOFORM A"/>
    <property type="match status" value="1"/>
</dbReference>
<evidence type="ECO:0000256" key="5">
    <source>
        <dbReference type="ARBA" id="ARBA00022840"/>
    </source>
</evidence>
<evidence type="ECO:0000313" key="9">
    <source>
        <dbReference type="EMBL" id="SVD94425.1"/>
    </source>
</evidence>
<keyword evidence="4" id="KW-0862">Zinc</keyword>
<dbReference type="InterPro" id="IPR050928">
    <property type="entry name" value="ATP-dep_Zn_Metalloprotease"/>
</dbReference>
<evidence type="ECO:0000256" key="2">
    <source>
        <dbReference type="ARBA" id="ARBA00022723"/>
    </source>
</evidence>
<evidence type="ECO:0000256" key="3">
    <source>
        <dbReference type="ARBA" id="ARBA00022741"/>
    </source>
</evidence>
<feature type="region of interest" description="Disordered" evidence="7">
    <location>
        <begin position="79"/>
        <end position="126"/>
    </location>
</feature>
<gene>
    <name evidence="9" type="ORF">METZ01_LOCUS447279</name>
</gene>
<dbReference type="Gene3D" id="1.20.58.760">
    <property type="entry name" value="Peptidase M41"/>
    <property type="match status" value="1"/>
</dbReference>
<dbReference type="GO" id="GO:0046872">
    <property type="term" value="F:metal ion binding"/>
    <property type="evidence" value="ECO:0007669"/>
    <property type="project" value="UniProtKB-KW"/>
</dbReference>
<dbReference type="AlphaFoldDB" id="A0A382ZH74"/>
<dbReference type="PANTHER" id="PTHR43655">
    <property type="entry name" value="ATP-DEPENDENT PROTEASE"/>
    <property type="match status" value="1"/>
</dbReference>
<evidence type="ECO:0000256" key="6">
    <source>
        <dbReference type="ARBA" id="ARBA00023049"/>
    </source>
</evidence>
<keyword evidence="6" id="KW-0645">Protease</keyword>
<evidence type="ECO:0000256" key="4">
    <source>
        <dbReference type="ARBA" id="ARBA00022833"/>
    </source>
</evidence>
<accession>A0A382ZH74</accession>
<sequence>GPLTYGSKEEQVFLGRDMANQKNFSDETAKLIDQEVKNLVMGGYKKAHEIITTHRDSLEKMALALLDRETLNASEIKEIINGKTPPSGGQEVKKESPTNSTTEIRNKTDEDSGDIMGDGLPDPHPA</sequence>
<dbReference type="GO" id="GO:0004222">
    <property type="term" value="F:metalloendopeptidase activity"/>
    <property type="evidence" value="ECO:0007669"/>
    <property type="project" value="InterPro"/>
</dbReference>
<dbReference type="GO" id="GO:0004176">
    <property type="term" value="F:ATP-dependent peptidase activity"/>
    <property type="evidence" value="ECO:0007669"/>
    <property type="project" value="InterPro"/>
</dbReference>
<comment type="cofactor">
    <cofactor evidence="1">
        <name>Zn(2+)</name>
        <dbReference type="ChEBI" id="CHEBI:29105"/>
    </cofactor>
</comment>
<organism evidence="9">
    <name type="scientific">marine metagenome</name>
    <dbReference type="NCBI Taxonomy" id="408172"/>
    <lineage>
        <taxon>unclassified sequences</taxon>
        <taxon>metagenomes</taxon>
        <taxon>ecological metagenomes</taxon>
    </lineage>
</organism>